<name>A0A1N6LYE3_BABMR</name>
<evidence type="ECO:0000313" key="4">
    <source>
        <dbReference type="Proteomes" id="UP000002899"/>
    </source>
</evidence>
<feature type="region of interest" description="Disordered" evidence="1">
    <location>
        <begin position="59"/>
        <end position="115"/>
    </location>
</feature>
<sequence>MSLWYAVILALGYINSECKNVNRSIRSKVYNNHSNDMPINPVKVQHQKHNPWRTKFMKFDSDNEEEGNENDHDEDNVEEGEEVLDSEKSKTSSHIVNPTGTSKDDNTIENDNEYKPRVCGQGKRGILIYQQQDYGIAIMGLIDKGTLKLYAGNIILKEISLWNIISPIEMANNKCFSIRQPTQLPTILCAGGIDSRNRWVNALESSRLCLITKVKYYLPISIDKDFVEPEDPPPSGINVFIAESQFGKPEIVINGKTLEQIKNDEMESISTSDEYGTTLWNGELQKPDFQEDEFNGDESMESLAEAEMKKDIAPEFGHARMF</sequence>
<feature type="signal peptide" evidence="2">
    <location>
        <begin position="1"/>
        <end position="18"/>
    </location>
</feature>
<feature type="compositionally biased region" description="Acidic residues" evidence="1">
    <location>
        <begin position="62"/>
        <end position="84"/>
    </location>
</feature>
<organism evidence="3 4">
    <name type="scientific">Babesia microti (strain RI)</name>
    <dbReference type="NCBI Taxonomy" id="1133968"/>
    <lineage>
        <taxon>Eukaryota</taxon>
        <taxon>Sar</taxon>
        <taxon>Alveolata</taxon>
        <taxon>Apicomplexa</taxon>
        <taxon>Aconoidasida</taxon>
        <taxon>Piroplasmida</taxon>
        <taxon>Babesiidae</taxon>
        <taxon>Babesia</taxon>
    </lineage>
</organism>
<evidence type="ECO:0000256" key="2">
    <source>
        <dbReference type="SAM" id="SignalP"/>
    </source>
</evidence>
<dbReference type="Proteomes" id="UP000002899">
    <property type="component" value="Chromosome IV"/>
</dbReference>
<feature type="compositionally biased region" description="Basic and acidic residues" evidence="1">
    <location>
        <begin position="102"/>
        <end position="115"/>
    </location>
</feature>
<feature type="compositionally biased region" description="Polar residues" evidence="1">
    <location>
        <begin position="92"/>
        <end position="101"/>
    </location>
</feature>
<dbReference type="EMBL" id="LN871599">
    <property type="protein sequence ID" value="SIO73893.1"/>
    <property type="molecule type" value="Genomic_DNA"/>
</dbReference>
<feature type="chain" id="PRO_5013111266" description="PH domain-containing protein" evidence="2">
    <location>
        <begin position="19"/>
        <end position="322"/>
    </location>
</feature>
<evidence type="ECO:0000256" key="1">
    <source>
        <dbReference type="SAM" id="MobiDB-lite"/>
    </source>
</evidence>
<keyword evidence="2" id="KW-0732">Signal</keyword>
<reference evidence="3 4" key="1">
    <citation type="journal article" date="2012" name="Nucleic Acids Res.">
        <title>Sequencing of the smallest Apicomplexan genome from the human pathogen Babesia microti.</title>
        <authorList>
            <person name="Cornillot E."/>
            <person name="Hadj-Kaddour K."/>
            <person name="Dassouli A."/>
            <person name="Noel B."/>
            <person name="Ranwez V."/>
            <person name="Vacherie B."/>
            <person name="Augagneur Y."/>
            <person name="Bres V."/>
            <person name="Duclos A."/>
            <person name="Randazzo S."/>
            <person name="Carcy B."/>
            <person name="Debierre-Grockiego F."/>
            <person name="Delbecq S."/>
            <person name="Moubri-Menage K."/>
            <person name="Shams-Eldin H."/>
            <person name="Usmani-Brown S."/>
            <person name="Bringaud F."/>
            <person name="Wincker P."/>
            <person name="Vivares C.P."/>
            <person name="Schwarz R.T."/>
            <person name="Schetters T.P."/>
            <person name="Krause P.J."/>
            <person name="Gorenflot A."/>
            <person name="Berry V."/>
            <person name="Barbe V."/>
            <person name="Ben Mamoun C."/>
        </authorList>
    </citation>
    <scope>NUCLEOTIDE SEQUENCE [LARGE SCALE GENOMIC DNA]</scope>
    <source>
        <strain evidence="3 4">RI</strain>
    </source>
</reference>
<dbReference type="VEuPathDB" id="PiroplasmaDB:BmR1_04g09435"/>
<evidence type="ECO:0008006" key="5">
    <source>
        <dbReference type="Google" id="ProtNLM"/>
    </source>
</evidence>
<protein>
    <recommendedName>
        <fullName evidence="5">PH domain-containing protein</fullName>
    </recommendedName>
</protein>
<keyword evidence="4" id="KW-1185">Reference proteome</keyword>
<dbReference type="RefSeq" id="XP_021337944.1">
    <property type="nucleotide sequence ID" value="XM_021482785.1"/>
</dbReference>
<dbReference type="KEGG" id="bmic:BmR1_04g09435"/>
<accession>A0A1N6LYE3</accession>
<dbReference type="GeneID" id="24426512"/>
<reference evidence="3 4" key="3">
    <citation type="journal article" date="2016" name="Sci. Rep.">
        <title>Genome-wide diversity and gene expression profiling of Babesia microti isolates identify polymorphic genes that mediate host-pathogen interactions.</title>
        <authorList>
            <person name="Silva J.C."/>
            <person name="Cornillot E."/>
            <person name="McCracken C."/>
            <person name="Usmani-Brown S."/>
            <person name="Dwivedi A."/>
            <person name="Ifeonu O.O."/>
            <person name="Crabtree J."/>
            <person name="Gotia H.T."/>
            <person name="Virji A.Z."/>
            <person name="Reynes C."/>
            <person name="Colinge J."/>
            <person name="Kumar V."/>
            <person name="Lawres L."/>
            <person name="Pazzi J.E."/>
            <person name="Pablo J.V."/>
            <person name="Hung C."/>
            <person name="Brancato J."/>
            <person name="Kumari P."/>
            <person name="Orvis J."/>
            <person name="Tretina K."/>
            <person name="Chibucos M."/>
            <person name="Ott S."/>
            <person name="Sadzewicz L."/>
            <person name="Sengamalay N."/>
            <person name="Shetty A.C."/>
            <person name="Su Q."/>
            <person name="Tallon L."/>
            <person name="Fraser C.M."/>
            <person name="Frutos R."/>
            <person name="Molina D.M."/>
            <person name="Krause P.J."/>
            <person name="Ben Mamoun C."/>
        </authorList>
    </citation>
    <scope>NUCLEOTIDE SEQUENCE [LARGE SCALE GENOMIC DNA]</scope>
    <source>
        <strain evidence="3 4">RI</strain>
    </source>
</reference>
<proteinExistence type="predicted"/>
<dbReference type="AlphaFoldDB" id="A0A1N6LYE3"/>
<reference evidence="3 4" key="2">
    <citation type="journal article" date="2013" name="PLoS ONE">
        <title>Whole genome mapping and re-organization of the nuclear and mitochondrial genomes of Babesia microti isolates.</title>
        <authorList>
            <person name="Cornillot E."/>
            <person name="Dassouli A."/>
            <person name="Garg A."/>
            <person name="Pachikara N."/>
            <person name="Randazzo S."/>
            <person name="Depoix D."/>
            <person name="Carcy B."/>
            <person name="Delbecq S."/>
            <person name="Frutos R."/>
            <person name="Silva J.C."/>
            <person name="Sutton R."/>
            <person name="Krause P.J."/>
            <person name="Mamoun C.B."/>
        </authorList>
    </citation>
    <scope>NUCLEOTIDE SEQUENCE [LARGE SCALE GENOMIC DNA]</scope>
    <source>
        <strain evidence="3 4">RI</strain>
    </source>
</reference>
<evidence type="ECO:0000313" key="3">
    <source>
        <dbReference type="EMBL" id="SIO73893.1"/>
    </source>
</evidence>
<dbReference type="OrthoDB" id="340921at2759"/>